<dbReference type="InterPro" id="IPR001478">
    <property type="entry name" value="PDZ"/>
</dbReference>
<dbReference type="KEGG" id="char:105891754"/>
<dbReference type="GO" id="GO:0007163">
    <property type="term" value="P:establishment or maintenance of cell polarity"/>
    <property type="evidence" value="ECO:0007669"/>
    <property type="project" value="TreeGrafter"/>
</dbReference>
<dbReference type="CDD" id="cd06403">
    <property type="entry name" value="PB1_Par6"/>
    <property type="match status" value="1"/>
</dbReference>
<comment type="subcellular location">
    <subcellularLocation>
        <location evidence="2">Cell junction</location>
        <location evidence="2">Tight junction</location>
    </subcellularLocation>
    <subcellularLocation>
        <location evidence="1">Cell membrane</location>
    </subcellularLocation>
    <subcellularLocation>
        <location evidence="3">Cytoplasm</location>
    </subcellularLocation>
</comment>
<evidence type="ECO:0000313" key="16">
    <source>
        <dbReference type="RefSeq" id="XP_012673389.1"/>
    </source>
</evidence>
<keyword evidence="15" id="KW-1185">Reference proteome</keyword>
<evidence type="ECO:0000256" key="3">
    <source>
        <dbReference type="ARBA" id="ARBA00004496"/>
    </source>
</evidence>
<dbReference type="CDD" id="cd06718">
    <property type="entry name" value="PDZ_Par6-like"/>
    <property type="match status" value="1"/>
</dbReference>
<dbReference type="GO" id="GO:0016324">
    <property type="term" value="C:apical plasma membrane"/>
    <property type="evidence" value="ECO:0007669"/>
    <property type="project" value="TreeGrafter"/>
</dbReference>
<dbReference type="Gene3D" id="2.30.42.10">
    <property type="match status" value="1"/>
</dbReference>
<evidence type="ECO:0000256" key="12">
    <source>
        <dbReference type="SAM" id="MobiDB-lite"/>
    </source>
</evidence>
<evidence type="ECO:0000256" key="4">
    <source>
        <dbReference type="ARBA" id="ARBA00008625"/>
    </source>
</evidence>
<dbReference type="GO" id="GO:0005634">
    <property type="term" value="C:nucleus"/>
    <property type="evidence" value="ECO:0007669"/>
    <property type="project" value="TreeGrafter"/>
</dbReference>
<keyword evidence="9" id="KW-0965">Cell junction</keyword>
<dbReference type="PANTHER" id="PTHR14102">
    <property type="entry name" value="PAR-6-RELATED"/>
    <property type="match status" value="1"/>
</dbReference>
<gene>
    <name evidence="16" type="primary">pard6ga</name>
</gene>
<evidence type="ECO:0000256" key="8">
    <source>
        <dbReference type="ARBA" id="ARBA00022618"/>
    </source>
</evidence>
<dbReference type="SUPFAM" id="SSF50156">
    <property type="entry name" value="PDZ domain-like"/>
    <property type="match status" value="1"/>
</dbReference>
<evidence type="ECO:0000256" key="1">
    <source>
        <dbReference type="ARBA" id="ARBA00004236"/>
    </source>
</evidence>
<dbReference type="AlphaFoldDB" id="A0A6P3VIT8"/>
<keyword evidence="6" id="KW-1003">Cell membrane</keyword>
<dbReference type="GeneID" id="105891754"/>
<evidence type="ECO:0000256" key="11">
    <source>
        <dbReference type="ARBA" id="ARBA00023306"/>
    </source>
</evidence>
<dbReference type="GO" id="GO:0005923">
    <property type="term" value="C:bicellular tight junction"/>
    <property type="evidence" value="ECO:0007669"/>
    <property type="project" value="UniProtKB-SubCell"/>
</dbReference>
<reference evidence="16" key="1">
    <citation type="submission" date="2025-08" db="UniProtKB">
        <authorList>
            <consortium name="RefSeq"/>
        </authorList>
    </citation>
    <scope>IDENTIFICATION</scope>
</reference>
<dbReference type="FunFam" id="2.30.42.10:FF:000030">
    <property type="entry name" value="Partitioning defective 6 homolog beta"/>
    <property type="match status" value="1"/>
</dbReference>
<feature type="domain" description="PDZ" evidence="13">
    <location>
        <begin position="154"/>
        <end position="247"/>
    </location>
</feature>
<feature type="region of interest" description="Disordered" evidence="12">
    <location>
        <begin position="312"/>
        <end position="342"/>
    </location>
</feature>
<sequence length="426" mass="47166">MNRSKSQSLRSFSIVEVKSKYGAEFRRFSVDRSKPAKFEQFHKLILQLHQLASTPVLIAYADIQGDFLPINNDDNFGKAVSTTQTLLRIFVQRPEEVDQGTFCSSSLSRRKKQAVALLSDTNRRRRHVQIGMPQDFRPVSSIIDVDILPDTHRRVRLYRQGSQKPLGFYIRDGATVNVTPHGLQKVPGVFISRMVPGGLAECTGLLAINDQVLEVNGIEVAGKTLDQVTDMMIANSHNLIITVKPVNQRNNIMRPSYSMSNFTELSVDGPSGGTLYPGLPVLLGNQSWIAEGLESDDDIDVVIERQINQASRCSSYSVPRPPTPPRMRAHSRPKSPGGNRRPHSMIVASSYRSQPCLNIPTSPTDLLSASLCHNLTLQQQYRSSPTVRGSSASLHSSMLRTLRTEPLPSLDVAQGGMEEDGIVIIL</sequence>
<comment type="similarity">
    <text evidence="4">Belongs to the PAR6 family.</text>
</comment>
<evidence type="ECO:0000259" key="13">
    <source>
        <dbReference type="PROSITE" id="PS50106"/>
    </source>
</evidence>
<evidence type="ECO:0000256" key="6">
    <source>
        <dbReference type="ARBA" id="ARBA00022475"/>
    </source>
</evidence>
<dbReference type="Pfam" id="PF00564">
    <property type="entry name" value="PB1"/>
    <property type="match status" value="1"/>
</dbReference>
<dbReference type="PROSITE" id="PS50106">
    <property type="entry name" value="PDZ"/>
    <property type="match status" value="1"/>
</dbReference>
<dbReference type="PROSITE" id="PS51745">
    <property type="entry name" value="PB1"/>
    <property type="match status" value="1"/>
</dbReference>
<dbReference type="SMART" id="SM00228">
    <property type="entry name" value="PDZ"/>
    <property type="match status" value="1"/>
</dbReference>
<keyword evidence="7" id="KW-0963">Cytoplasm</keyword>
<name>A0A6P3VIT8_CLUHA</name>
<keyword evidence="8" id="KW-0132">Cell division</keyword>
<dbReference type="SMART" id="SM00666">
    <property type="entry name" value="PB1"/>
    <property type="match status" value="1"/>
</dbReference>
<feature type="domain" description="PB1" evidence="14">
    <location>
        <begin position="14"/>
        <end position="94"/>
    </location>
</feature>
<evidence type="ECO:0000256" key="9">
    <source>
        <dbReference type="ARBA" id="ARBA00022949"/>
    </source>
</evidence>
<proteinExistence type="inferred from homology"/>
<dbReference type="SUPFAM" id="SSF54277">
    <property type="entry name" value="CAD &amp; PB1 domains"/>
    <property type="match status" value="1"/>
</dbReference>
<dbReference type="InterPro" id="IPR000270">
    <property type="entry name" value="PB1_dom"/>
</dbReference>
<evidence type="ECO:0000313" key="15">
    <source>
        <dbReference type="Proteomes" id="UP000515152"/>
    </source>
</evidence>
<dbReference type="Pfam" id="PF00595">
    <property type="entry name" value="PDZ"/>
    <property type="match status" value="1"/>
</dbReference>
<evidence type="ECO:0000256" key="10">
    <source>
        <dbReference type="ARBA" id="ARBA00023136"/>
    </source>
</evidence>
<keyword evidence="11" id="KW-0131">Cell cycle</keyword>
<dbReference type="Proteomes" id="UP000515152">
    <property type="component" value="Chromosome 11"/>
</dbReference>
<dbReference type="InterPro" id="IPR053793">
    <property type="entry name" value="PB1-like"/>
</dbReference>
<keyword evidence="10" id="KW-0472">Membrane</keyword>
<protein>
    <submittedName>
        <fullName evidence="16">Par-6 family cell polarity regulator gamma a</fullName>
    </submittedName>
</protein>
<organism evidence="15 16">
    <name type="scientific">Clupea harengus</name>
    <name type="common">Atlantic herring</name>
    <dbReference type="NCBI Taxonomy" id="7950"/>
    <lineage>
        <taxon>Eukaryota</taxon>
        <taxon>Metazoa</taxon>
        <taxon>Chordata</taxon>
        <taxon>Craniata</taxon>
        <taxon>Vertebrata</taxon>
        <taxon>Euteleostomi</taxon>
        <taxon>Actinopterygii</taxon>
        <taxon>Neopterygii</taxon>
        <taxon>Teleostei</taxon>
        <taxon>Clupei</taxon>
        <taxon>Clupeiformes</taxon>
        <taxon>Clupeoidei</taxon>
        <taxon>Clupeidae</taxon>
        <taxon>Clupea</taxon>
    </lineage>
</organism>
<dbReference type="GO" id="GO:0060341">
    <property type="term" value="P:regulation of cellular localization"/>
    <property type="evidence" value="ECO:0007669"/>
    <property type="project" value="TreeGrafter"/>
</dbReference>
<dbReference type="GO" id="GO:0007098">
    <property type="term" value="P:centrosome cycle"/>
    <property type="evidence" value="ECO:0007669"/>
    <property type="project" value="TreeGrafter"/>
</dbReference>
<evidence type="ECO:0000259" key="14">
    <source>
        <dbReference type="PROSITE" id="PS51745"/>
    </source>
</evidence>
<dbReference type="FunFam" id="3.10.20.90:FF:000031">
    <property type="entry name" value="Partitioning defective 6 homolog alpha"/>
    <property type="match status" value="1"/>
</dbReference>
<dbReference type="InterPro" id="IPR034868">
    <property type="entry name" value="PB1_Par6"/>
</dbReference>
<dbReference type="PANTHER" id="PTHR14102:SF3">
    <property type="entry name" value="PARTITIONING DEFECTIVE 6 HOMOLOG GAMMA"/>
    <property type="match status" value="1"/>
</dbReference>
<dbReference type="GO" id="GO:0051301">
    <property type="term" value="P:cell division"/>
    <property type="evidence" value="ECO:0007669"/>
    <property type="project" value="UniProtKB-KW"/>
</dbReference>
<dbReference type="OrthoDB" id="5868434at2759"/>
<evidence type="ECO:0000256" key="5">
    <source>
        <dbReference type="ARBA" id="ARBA00022427"/>
    </source>
</evidence>
<dbReference type="InterPro" id="IPR036034">
    <property type="entry name" value="PDZ_sf"/>
</dbReference>
<dbReference type="RefSeq" id="XP_012673389.1">
    <property type="nucleotide sequence ID" value="XM_012817935.3"/>
</dbReference>
<evidence type="ECO:0000256" key="2">
    <source>
        <dbReference type="ARBA" id="ARBA00004435"/>
    </source>
</evidence>
<dbReference type="CTD" id="100170824"/>
<evidence type="ECO:0000256" key="7">
    <source>
        <dbReference type="ARBA" id="ARBA00022490"/>
    </source>
</evidence>
<dbReference type="InterPro" id="IPR051741">
    <property type="entry name" value="PAR6_homolog"/>
</dbReference>
<dbReference type="Gene3D" id="3.10.20.90">
    <property type="entry name" value="Phosphatidylinositol 3-kinase Catalytic Subunit, Chain A, domain 1"/>
    <property type="match status" value="1"/>
</dbReference>
<dbReference type="GO" id="GO:0005938">
    <property type="term" value="C:cell cortex"/>
    <property type="evidence" value="ECO:0007669"/>
    <property type="project" value="TreeGrafter"/>
</dbReference>
<accession>A0A6P3VIT8</accession>
<keyword evidence="5" id="KW-0796">Tight junction</keyword>